<protein>
    <recommendedName>
        <fullName evidence="1">CARD domain-containing protein</fullName>
    </recommendedName>
</protein>
<dbReference type="Proteomes" id="UP001279410">
    <property type="component" value="Unassembled WGS sequence"/>
</dbReference>
<sequence>MRALMKIITEKGEGASQTFLSILKQHQARYQQLPQLFTPNTQGAPPPTVFTAGNSVVSTREITNIKGKSLNKRIEIVSGPGSSQSGNVAGQVPQADFTALDNSVICADTICNSTFDGDVDLSVTLKSSHVRSGTVEETVTPPSSQDPAVKTLRKHKVELIDCLRADHSFILQHVDAKDIVTGSQYQNLMSIPTPGETVTKLIDQIINKGPKSCSQFIAILKDPELHGTYPQLKEITEHWC</sequence>
<evidence type="ECO:0000313" key="2">
    <source>
        <dbReference type="EMBL" id="GLD61483.1"/>
    </source>
</evidence>
<dbReference type="PROSITE" id="PS50209">
    <property type="entry name" value="CARD"/>
    <property type="match status" value="1"/>
</dbReference>
<dbReference type="Gene3D" id="1.10.533.10">
    <property type="entry name" value="Death Domain, Fas"/>
    <property type="match status" value="1"/>
</dbReference>
<accession>A0AAD3MUQ2</accession>
<dbReference type="InterPro" id="IPR001315">
    <property type="entry name" value="CARD"/>
</dbReference>
<dbReference type="EMBL" id="BRZM01000046">
    <property type="protein sequence ID" value="GLD61483.1"/>
    <property type="molecule type" value="Genomic_DNA"/>
</dbReference>
<reference evidence="2" key="1">
    <citation type="submission" date="2022-08" db="EMBL/GenBank/DDBJ databases">
        <title>Genome sequencing of akame (Lates japonicus).</title>
        <authorList>
            <person name="Hashiguchi Y."/>
            <person name="Takahashi H."/>
        </authorList>
    </citation>
    <scope>NUCLEOTIDE SEQUENCE</scope>
    <source>
        <strain evidence="2">Kochi</strain>
    </source>
</reference>
<evidence type="ECO:0000313" key="3">
    <source>
        <dbReference type="Proteomes" id="UP001279410"/>
    </source>
</evidence>
<gene>
    <name evidence="2" type="ORF">AKAME5_001329000</name>
</gene>
<dbReference type="AlphaFoldDB" id="A0AAD3MUQ2"/>
<keyword evidence="3" id="KW-1185">Reference proteome</keyword>
<proteinExistence type="predicted"/>
<name>A0AAD3MUQ2_LATJO</name>
<evidence type="ECO:0000259" key="1">
    <source>
        <dbReference type="PROSITE" id="PS50209"/>
    </source>
</evidence>
<feature type="domain" description="CARD" evidence="1">
    <location>
        <begin position="144"/>
        <end position="222"/>
    </location>
</feature>
<dbReference type="InterPro" id="IPR011029">
    <property type="entry name" value="DEATH-like_dom_sf"/>
</dbReference>
<dbReference type="CDD" id="cd01671">
    <property type="entry name" value="CARD"/>
    <property type="match status" value="1"/>
</dbReference>
<comment type="caution">
    <text evidence="2">The sequence shown here is derived from an EMBL/GenBank/DDBJ whole genome shotgun (WGS) entry which is preliminary data.</text>
</comment>
<organism evidence="2 3">
    <name type="scientific">Lates japonicus</name>
    <name type="common">Japanese lates</name>
    <dbReference type="NCBI Taxonomy" id="270547"/>
    <lineage>
        <taxon>Eukaryota</taxon>
        <taxon>Metazoa</taxon>
        <taxon>Chordata</taxon>
        <taxon>Craniata</taxon>
        <taxon>Vertebrata</taxon>
        <taxon>Euteleostomi</taxon>
        <taxon>Actinopterygii</taxon>
        <taxon>Neopterygii</taxon>
        <taxon>Teleostei</taxon>
        <taxon>Neoteleostei</taxon>
        <taxon>Acanthomorphata</taxon>
        <taxon>Carangaria</taxon>
        <taxon>Carangaria incertae sedis</taxon>
        <taxon>Centropomidae</taxon>
        <taxon>Lates</taxon>
    </lineage>
</organism>
<dbReference type="SUPFAM" id="SSF47986">
    <property type="entry name" value="DEATH domain"/>
    <property type="match status" value="1"/>
</dbReference>
<dbReference type="GO" id="GO:0042981">
    <property type="term" value="P:regulation of apoptotic process"/>
    <property type="evidence" value="ECO:0007669"/>
    <property type="project" value="InterPro"/>
</dbReference>